<dbReference type="InterPro" id="IPR055910">
    <property type="entry name" value="DUF7487"/>
</dbReference>
<sequence>MIQNKDEIQKKCKITSLQNWGVEHPSQNPEVMDKCSKNAYKLKDFTLPSGNIIKIQGYENYALDEILQDGILEEDIINGCKNVPEIWYEDENKKKHRHYVDIFIPSQNRCIEVKSTWTAEKKKDCIFLKQQACKALGYNYEIWVYNANGKKVECHT</sequence>
<proteinExistence type="predicted"/>
<name>A0A6C0I313_9ZZZZ</name>
<evidence type="ECO:0000259" key="1">
    <source>
        <dbReference type="Pfam" id="PF24308"/>
    </source>
</evidence>
<evidence type="ECO:0000313" key="2">
    <source>
        <dbReference type="EMBL" id="QHT87401.1"/>
    </source>
</evidence>
<reference evidence="2" key="1">
    <citation type="journal article" date="2020" name="Nature">
        <title>Giant virus diversity and host interactions through global metagenomics.</title>
        <authorList>
            <person name="Schulz F."/>
            <person name="Roux S."/>
            <person name="Paez-Espino D."/>
            <person name="Jungbluth S."/>
            <person name="Walsh D.A."/>
            <person name="Denef V.J."/>
            <person name="McMahon K.D."/>
            <person name="Konstantinidis K.T."/>
            <person name="Eloe-Fadrosh E.A."/>
            <person name="Kyrpides N.C."/>
            <person name="Woyke T."/>
        </authorList>
    </citation>
    <scope>NUCLEOTIDE SEQUENCE</scope>
    <source>
        <strain evidence="2">GVMAG-M-3300023184-190</strain>
    </source>
</reference>
<protein>
    <recommendedName>
        <fullName evidence="1">DUF7487 domain-containing protein</fullName>
    </recommendedName>
</protein>
<dbReference type="Pfam" id="PF24308">
    <property type="entry name" value="DUF7487"/>
    <property type="match status" value="1"/>
</dbReference>
<feature type="domain" description="DUF7487" evidence="1">
    <location>
        <begin position="5"/>
        <end position="138"/>
    </location>
</feature>
<dbReference type="AlphaFoldDB" id="A0A6C0I313"/>
<organism evidence="2">
    <name type="scientific">viral metagenome</name>
    <dbReference type="NCBI Taxonomy" id="1070528"/>
    <lineage>
        <taxon>unclassified sequences</taxon>
        <taxon>metagenomes</taxon>
        <taxon>organismal metagenomes</taxon>
    </lineage>
</organism>
<accession>A0A6C0I313</accession>
<dbReference type="EMBL" id="MN740088">
    <property type="protein sequence ID" value="QHT87401.1"/>
    <property type="molecule type" value="Genomic_DNA"/>
</dbReference>